<gene>
    <name evidence="1" type="ORF">GCM10009765_24100</name>
</gene>
<dbReference type="EMBL" id="BAAANY010000008">
    <property type="protein sequence ID" value="GAA1673931.1"/>
    <property type="molecule type" value="Genomic_DNA"/>
</dbReference>
<evidence type="ECO:0000313" key="2">
    <source>
        <dbReference type="Proteomes" id="UP001500618"/>
    </source>
</evidence>
<sequence>MDREERKEFVRGHRTAVYGFGRKEHGPAMSVVYYVMDGDDILVWTMADRGKAKAAHRTGTASLCVLDEKWPVTYVDVYCTTTVEDDLDAAIDVGMKIMEVMAGQPIGDEKRPEMIRMCTEEHRVVVRLKPYMTFETPPRHVHQPDDMDTLTHWVGESLPW</sequence>
<protein>
    <recommendedName>
        <fullName evidence="3">Pyridoxamine 5'-phosphate oxidase</fullName>
    </recommendedName>
</protein>
<dbReference type="SUPFAM" id="SSF50475">
    <property type="entry name" value="FMN-binding split barrel"/>
    <property type="match status" value="1"/>
</dbReference>
<comment type="caution">
    <text evidence="1">The sequence shown here is derived from an EMBL/GenBank/DDBJ whole genome shotgun (WGS) entry which is preliminary data.</text>
</comment>
<keyword evidence="2" id="KW-1185">Reference proteome</keyword>
<dbReference type="InterPro" id="IPR012349">
    <property type="entry name" value="Split_barrel_FMN-bd"/>
</dbReference>
<name>A0ABN2GMY2_9ACTN</name>
<evidence type="ECO:0008006" key="3">
    <source>
        <dbReference type="Google" id="ProtNLM"/>
    </source>
</evidence>
<accession>A0ABN2GMY2</accession>
<organism evidence="1 2">
    <name type="scientific">Fodinicola feengrottensis</name>
    <dbReference type="NCBI Taxonomy" id="435914"/>
    <lineage>
        <taxon>Bacteria</taxon>
        <taxon>Bacillati</taxon>
        <taxon>Actinomycetota</taxon>
        <taxon>Actinomycetes</taxon>
        <taxon>Mycobacteriales</taxon>
        <taxon>Fodinicola</taxon>
    </lineage>
</organism>
<dbReference type="RefSeq" id="WP_279581841.1">
    <property type="nucleotide sequence ID" value="NZ_BAAANY010000008.1"/>
</dbReference>
<reference evidence="1 2" key="1">
    <citation type="journal article" date="2019" name="Int. J. Syst. Evol. Microbiol.">
        <title>The Global Catalogue of Microorganisms (GCM) 10K type strain sequencing project: providing services to taxonomists for standard genome sequencing and annotation.</title>
        <authorList>
            <consortium name="The Broad Institute Genomics Platform"/>
            <consortium name="The Broad Institute Genome Sequencing Center for Infectious Disease"/>
            <person name="Wu L."/>
            <person name="Ma J."/>
        </authorList>
    </citation>
    <scope>NUCLEOTIDE SEQUENCE [LARGE SCALE GENOMIC DNA]</scope>
    <source>
        <strain evidence="1 2">JCM 14718</strain>
    </source>
</reference>
<dbReference type="Gene3D" id="2.30.110.10">
    <property type="entry name" value="Electron Transport, Fmn-binding Protein, Chain A"/>
    <property type="match status" value="1"/>
</dbReference>
<proteinExistence type="predicted"/>
<evidence type="ECO:0000313" key="1">
    <source>
        <dbReference type="EMBL" id="GAA1673931.1"/>
    </source>
</evidence>
<dbReference type="Proteomes" id="UP001500618">
    <property type="component" value="Unassembled WGS sequence"/>
</dbReference>